<dbReference type="EMBL" id="LSYV01000022">
    <property type="protein sequence ID" value="KXZ49423.1"/>
    <property type="molecule type" value="Genomic_DNA"/>
</dbReference>
<protein>
    <recommendedName>
        <fullName evidence="1">Protein kinase domain-containing protein</fullName>
    </recommendedName>
</protein>
<feature type="domain" description="Protein kinase" evidence="1">
    <location>
        <begin position="77"/>
        <end position="465"/>
    </location>
</feature>
<dbReference type="OrthoDB" id="548754at2759"/>
<evidence type="ECO:0000313" key="3">
    <source>
        <dbReference type="Proteomes" id="UP000075714"/>
    </source>
</evidence>
<dbReference type="Gene3D" id="3.30.200.20">
    <property type="entry name" value="Phosphorylase Kinase, domain 1"/>
    <property type="match status" value="1"/>
</dbReference>
<dbReference type="SUPFAM" id="SSF56112">
    <property type="entry name" value="Protein kinase-like (PK-like)"/>
    <property type="match status" value="1"/>
</dbReference>
<comment type="caution">
    <text evidence="2">The sequence shown here is derived from an EMBL/GenBank/DDBJ whole genome shotgun (WGS) entry which is preliminary data.</text>
</comment>
<gene>
    <name evidence="2" type="ORF">GPECTOR_21g649</name>
</gene>
<dbReference type="InterPro" id="IPR008271">
    <property type="entry name" value="Ser/Thr_kinase_AS"/>
</dbReference>
<dbReference type="AlphaFoldDB" id="A0A150GI00"/>
<dbReference type="GO" id="GO:0005524">
    <property type="term" value="F:ATP binding"/>
    <property type="evidence" value="ECO:0007669"/>
    <property type="project" value="InterPro"/>
</dbReference>
<evidence type="ECO:0000259" key="1">
    <source>
        <dbReference type="PROSITE" id="PS50011"/>
    </source>
</evidence>
<dbReference type="InterPro" id="IPR000719">
    <property type="entry name" value="Prot_kinase_dom"/>
</dbReference>
<dbReference type="Gene3D" id="1.10.510.10">
    <property type="entry name" value="Transferase(Phosphotransferase) domain 1"/>
    <property type="match status" value="1"/>
</dbReference>
<dbReference type="Proteomes" id="UP000075714">
    <property type="component" value="Unassembled WGS sequence"/>
</dbReference>
<dbReference type="PROSITE" id="PS50011">
    <property type="entry name" value="PROTEIN_KINASE_DOM"/>
    <property type="match status" value="1"/>
</dbReference>
<name>A0A150GI00_GONPE</name>
<dbReference type="PANTHER" id="PTHR44329:SF214">
    <property type="entry name" value="PROTEIN KINASE DOMAIN-CONTAINING PROTEIN"/>
    <property type="match status" value="1"/>
</dbReference>
<dbReference type="SMART" id="SM00220">
    <property type="entry name" value="S_TKc"/>
    <property type="match status" value="1"/>
</dbReference>
<organism evidence="2 3">
    <name type="scientific">Gonium pectorale</name>
    <name type="common">Green alga</name>
    <dbReference type="NCBI Taxonomy" id="33097"/>
    <lineage>
        <taxon>Eukaryota</taxon>
        <taxon>Viridiplantae</taxon>
        <taxon>Chlorophyta</taxon>
        <taxon>core chlorophytes</taxon>
        <taxon>Chlorophyceae</taxon>
        <taxon>CS clade</taxon>
        <taxon>Chlamydomonadales</taxon>
        <taxon>Volvocaceae</taxon>
        <taxon>Gonium</taxon>
    </lineage>
</organism>
<dbReference type="InterPro" id="IPR001245">
    <property type="entry name" value="Ser-Thr/Tyr_kinase_cat_dom"/>
</dbReference>
<dbReference type="GO" id="GO:0004674">
    <property type="term" value="F:protein serine/threonine kinase activity"/>
    <property type="evidence" value="ECO:0007669"/>
    <property type="project" value="TreeGrafter"/>
</dbReference>
<dbReference type="PANTHER" id="PTHR44329">
    <property type="entry name" value="SERINE/THREONINE-PROTEIN KINASE TNNI3K-RELATED"/>
    <property type="match status" value="1"/>
</dbReference>
<dbReference type="STRING" id="33097.A0A150GI00"/>
<proteinExistence type="predicted"/>
<dbReference type="InterPro" id="IPR051681">
    <property type="entry name" value="Ser/Thr_Kinases-Pseudokinases"/>
</dbReference>
<sequence>MRTHTPLLVASLQSSIHNARLKAAVAAAAAAAPGASAAYAGSRPLDHTVGHAAAASPRPGPASAASAAADRLELSFLELHSRIGAGGCAVVFKGRFGTVDCAVKVMEMPDADQYDPQLSAGAAATAGTAAAQAEGADGATAAAAAAPSTASGAKLQLSARRALLRNAMEVAALTSISHPNIIQVYSTFNNVTLVSRTLPDGRRVAVVVPAGLSEHESASQQAAHEDGNGGGASSAPQPVCLAIVCEWCDQGSVATALANKRFHRPAPTGAPGGAAGGGISGGSAAGGSRPHRFLDYRAVLMTLLDVALALRYLHSHNLAHRDVKATNVLLRSCPTDPRGFTAKLADFGFVVILDQPGDERNGFEPYAVVDQSCGTVTHMAPECLRSGGRVEAACDVYREMTAGNVRPYSGIPAEHIPTAVHSGARPAFSLSVPVPYRLLAQHCWAAAPHHRPRSAELVAAISGLLSAM</sequence>
<dbReference type="InterPro" id="IPR011009">
    <property type="entry name" value="Kinase-like_dom_sf"/>
</dbReference>
<dbReference type="PROSITE" id="PS00108">
    <property type="entry name" value="PROTEIN_KINASE_ST"/>
    <property type="match status" value="1"/>
</dbReference>
<accession>A0A150GI00</accession>
<keyword evidence="3" id="KW-1185">Reference proteome</keyword>
<evidence type="ECO:0000313" key="2">
    <source>
        <dbReference type="EMBL" id="KXZ49423.1"/>
    </source>
</evidence>
<reference evidence="3" key="1">
    <citation type="journal article" date="2016" name="Nat. Commun.">
        <title>The Gonium pectorale genome demonstrates co-option of cell cycle regulation during the evolution of multicellularity.</title>
        <authorList>
            <person name="Hanschen E.R."/>
            <person name="Marriage T.N."/>
            <person name="Ferris P.J."/>
            <person name="Hamaji T."/>
            <person name="Toyoda A."/>
            <person name="Fujiyama A."/>
            <person name="Neme R."/>
            <person name="Noguchi H."/>
            <person name="Minakuchi Y."/>
            <person name="Suzuki M."/>
            <person name="Kawai-Toyooka H."/>
            <person name="Smith D.R."/>
            <person name="Sparks H."/>
            <person name="Anderson J."/>
            <person name="Bakaric R."/>
            <person name="Luria V."/>
            <person name="Karger A."/>
            <person name="Kirschner M.W."/>
            <person name="Durand P.M."/>
            <person name="Michod R.E."/>
            <person name="Nozaki H."/>
            <person name="Olson B.J."/>
        </authorList>
    </citation>
    <scope>NUCLEOTIDE SEQUENCE [LARGE SCALE GENOMIC DNA]</scope>
    <source>
        <strain evidence="3">NIES-2863</strain>
    </source>
</reference>
<dbReference type="Pfam" id="PF07714">
    <property type="entry name" value="PK_Tyr_Ser-Thr"/>
    <property type="match status" value="1"/>
</dbReference>